<reference evidence="2 3" key="1">
    <citation type="submission" date="2023-03" db="EMBL/GenBank/DDBJ databases">
        <title>Complete genome of Arcanobacterium canis strain DSM 25104 isolated in 2010 from a canine otitis externa in Germany.</title>
        <authorList>
            <person name="Borowiak M."/>
            <person name="Kreitlow A."/>
            <person name="Malorny B."/>
            <person name="Laemmler C."/>
            <person name="Prenger-Berninghoff E."/>
            <person name="Ploetz M."/>
            <person name="Abdulmawjood A."/>
        </authorList>
    </citation>
    <scope>NUCLEOTIDE SEQUENCE [LARGE SCALE GENOMIC DNA]</scope>
    <source>
        <strain evidence="2 3">DSM 25104</strain>
    </source>
</reference>
<dbReference type="PROSITE" id="PS51257">
    <property type="entry name" value="PROKAR_LIPOPROTEIN"/>
    <property type="match status" value="1"/>
</dbReference>
<proteinExistence type="predicted"/>
<gene>
    <name evidence="2" type="ORF">P7079_02715</name>
</gene>
<keyword evidence="3" id="KW-1185">Reference proteome</keyword>
<protein>
    <submittedName>
        <fullName evidence="2">Uncharacterized protein</fullName>
    </submittedName>
</protein>
<evidence type="ECO:0000313" key="3">
    <source>
        <dbReference type="Proteomes" id="UP001215216"/>
    </source>
</evidence>
<evidence type="ECO:0000313" key="2">
    <source>
        <dbReference type="EMBL" id="WFM83907.1"/>
    </source>
</evidence>
<organism evidence="2 3">
    <name type="scientific">Arcanobacterium canis</name>
    <dbReference type="NCBI Taxonomy" id="999183"/>
    <lineage>
        <taxon>Bacteria</taxon>
        <taxon>Bacillati</taxon>
        <taxon>Actinomycetota</taxon>
        <taxon>Actinomycetes</taxon>
        <taxon>Actinomycetales</taxon>
        <taxon>Actinomycetaceae</taxon>
        <taxon>Arcanobacterium</taxon>
    </lineage>
</organism>
<evidence type="ECO:0000256" key="1">
    <source>
        <dbReference type="SAM" id="MobiDB-lite"/>
    </source>
</evidence>
<name>A0ABY8G015_9ACTO</name>
<feature type="region of interest" description="Disordered" evidence="1">
    <location>
        <begin position="51"/>
        <end position="75"/>
    </location>
</feature>
<dbReference type="EMBL" id="CP121208">
    <property type="protein sequence ID" value="WFM83907.1"/>
    <property type="molecule type" value="Genomic_DNA"/>
</dbReference>
<accession>A0ABY8G015</accession>
<dbReference type="RefSeq" id="WP_278013302.1">
    <property type="nucleotide sequence ID" value="NZ_CP121208.1"/>
</dbReference>
<sequence>MMNFQPRNQLISAWNQAAAYACEQARALEDDWYEQVEDHAGMIGDRPIPAARLVGAPEPSHSPAHEEAPSASPITEPELTVTLADVRGVLAGLSAQGHTAKVRELIVEAGADKLSSMDPSKFGWLLGQAKEIADGTL</sequence>
<dbReference type="Proteomes" id="UP001215216">
    <property type="component" value="Chromosome"/>
</dbReference>